<keyword evidence="4" id="KW-1185">Reference proteome</keyword>
<accession>A0A1V6NY79</accession>
<keyword evidence="2" id="KW-0812">Transmembrane</keyword>
<feature type="region of interest" description="Disordered" evidence="1">
    <location>
        <begin position="71"/>
        <end position="105"/>
    </location>
</feature>
<keyword evidence="2" id="KW-1133">Transmembrane helix</keyword>
<evidence type="ECO:0000313" key="3">
    <source>
        <dbReference type="EMBL" id="OQD69651.1"/>
    </source>
</evidence>
<sequence length="105" mass="11734">MEQFADELFGDGYNEYPLLLRPLYGTVILVIQGSKLFFYIFLPAIAAYTILLGAVGLLVIIIIHIAQMAGRKLRKNDDGTRKKSDDDNRAGGSVERRLEAGEIKF</sequence>
<dbReference type="OrthoDB" id="4365116at2759"/>
<reference evidence="4" key="1">
    <citation type="journal article" date="2017" name="Nat. Microbiol.">
        <title>Global analysis of biosynthetic gene clusters reveals vast potential of secondary metabolite production in Penicillium species.</title>
        <authorList>
            <person name="Nielsen J.C."/>
            <person name="Grijseels S."/>
            <person name="Prigent S."/>
            <person name="Ji B."/>
            <person name="Dainat J."/>
            <person name="Nielsen K.F."/>
            <person name="Frisvad J.C."/>
            <person name="Workman M."/>
            <person name="Nielsen J."/>
        </authorList>
    </citation>
    <scope>NUCLEOTIDE SEQUENCE [LARGE SCALE GENOMIC DNA]</scope>
    <source>
        <strain evidence="4">IBT 4502</strain>
    </source>
</reference>
<keyword evidence="2" id="KW-0472">Membrane</keyword>
<dbReference type="AlphaFoldDB" id="A0A1V6NY79"/>
<feature type="transmembrane region" description="Helical" evidence="2">
    <location>
        <begin position="36"/>
        <end position="66"/>
    </location>
</feature>
<feature type="compositionally biased region" description="Basic and acidic residues" evidence="1">
    <location>
        <begin position="75"/>
        <end position="105"/>
    </location>
</feature>
<gene>
    <name evidence="3" type="ORF">PENPOL_c002G00571</name>
</gene>
<dbReference type="EMBL" id="MDYM01000002">
    <property type="protein sequence ID" value="OQD69651.1"/>
    <property type="molecule type" value="Genomic_DNA"/>
</dbReference>
<proteinExistence type="predicted"/>
<name>A0A1V6NY79_PENPO</name>
<evidence type="ECO:0000256" key="1">
    <source>
        <dbReference type="SAM" id="MobiDB-lite"/>
    </source>
</evidence>
<comment type="caution">
    <text evidence="3">The sequence shown here is derived from an EMBL/GenBank/DDBJ whole genome shotgun (WGS) entry which is preliminary data.</text>
</comment>
<organism evidence="3 4">
    <name type="scientific">Penicillium polonicum</name>
    <dbReference type="NCBI Taxonomy" id="60169"/>
    <lineage>
        <taxon>Eukaryota</taxon>
        <taxon>Fungi</taxon>
        <taxon>Dikarya</taxon>
        <taxon>Ascomycota</taxon>
        <taxon>Pezizomycotina</taxon>
        <taxon>Eurotiomycetes</taxon>
        <taxon>Eurotiomycetidae</taxon>
        <taxon>Eurotiales</taxon>
        <taxon>Aspergillaceae</taxon>
        <taxon>Penicillium</taxon>
    </lineage>
</organism>
<protein>
    <submittedName>
        <fullName evidence="3">Uncharacterized protein</fullName>
    </submittedName>
</protein>
<evidence type="ECO:0000313" key="4">
    <source>
        <dbReference type="Proteomes" id="UP000191408"/>
    </source>
</evidence>
<dbReference type="Proteomes" id="UP000191408">
    <property type="component" value="Unassembled WGS sequence"/>
</dbReference>
<evidence type="ECO:0000256" key="2">
    <source>
        <dbReference type="SAM" id="Phobius"/>
    </source>
</evidence>